<dbReference type="InterPro" id="IPR008949">
    <property type="entry name" value="Isoprenoid_synthase_dom_sf"/>
</dbReference>
<evidence type="ECO:0000313" key="10">
    <source>
        <dbReference type="Proteomes" id="UP001497457"/>
    </source>
</evidence>
<keyword evidence="3" id="KW-0479">Metal-binding</keyword>
<dbReference type="GO" id="GO:0006952">
    <property type="term" value="P:defense response"/>
    <property type="evidence" value="ECO:0007669"/>
    <property type="project" value="UniProtKB-KW"/>
</dbReference>
<reference evidence="9" key="1">
    <citation type="submission" date="2024-10" db="EMBL/GenBank/DDBJ databases">
        <authorList>
            <person name="Ryan C."/>
        </authorList>
    </citation>
    <scope>NUCLEOTIDE SEQUENCE [LARGE SCALE GENOMIC DNA]</scope>
</reference>
<dbReference type="SUPFAM" id="SSF48576">
    <property type="entry name" value="Terpenoid synthases"/>
    <property type="match status" value="1"/>
</dbReference>
<dbReference type="InterPro" id="IPR008930">
    <property type="entry name" value="Terpenoid_cyclase/PrenylTrfase"/>
</dbReference>
<gene>
    <name evidence="9" type="ORF">URODEC1_LOCUS106132</name>
</gene>
<dbReference type="InterPro" id="IPR036965">
    <property type="entry name" value="Terpene_synth_N_sf"/>
</dbReference>
<evidence type="ECO:0000259" key="8">
    <source>
        <dbReference type="Pfam" id="PF03936"/>
    </source>
</evidence>
<evidence type="ECO:0000256" key="1">
    <source>
        <dbReference type="ARBA" id="ARBA00001946"/>
    </source>
</evidence>
<keyword evidence="4" id="KW-0611">Plant defense</keyword>
<evidence type="ECO:0000256" key="5">
    <source>
        <dbReference type="ARBA" id="ARBA00022842"/>
    </source>
</evidence>
<feature type="domain" description="Terpene synthase N-terminal" evidence="7">
    <location>
        <begin position="204"/>
        <end position="401"/>
    </location>
</feature>
<keyword evidence="5" id="KW-0460">Magnesium</keyword>
<dbReference type="Gene3D" id="1.10.600.10">
    <property type="entry name" value="Farnesyl Diphosphate Synthase"/>
    <property type="match status" value="1"/>
</dbReference>
<name>A0ABC9FJY1_9POAL</name>
<dbReference type="InterPro" id="IPR050148">
    <property type="entry name" value="Terpene_synthase-like"/>
</dbReference>
<dbReference type="FunFam" id="1.10.600.10:FF:000005">
    <property type="entry name" value="Ent-kaur-16-ene synthase, chloroplastic"/>
    <property type="match status" value="1"/>
</dbReference>
<dbReference type="SUPFAM" id="SSF48239">
    <property type="entry name" value="Terpenoid cyclases/Protein prenyltransferases"/>
    <property type="match status" value="2"/>
</dbReference>
<proteinExistence type="inferred from homology"/>
<evidence type="ECO:0000259" key="7">
    <source>
        <dbReference type="Pfam" id="PF01397"/>
    </source>
</evidence>
<dbReference type="InterPro" id="IPR005630">
    <property type="entry name" value="Terpene_synthase_metal-bd"/>
</dbReference>
<dbReference type="GO" id="GO:0016102">
    <property type="term" value="P:diterpenoid biosynthetic process"/>
    <property type="evidence" value="ECO:0007669"/>
    <property type="project" value="UniProtKB-ARBA"/>
</dbReference>
<evidence type="ECO:0000256" key="2">
    <source>
        <dbReference type="ARBA" id="ARBA00006333"/>
    </source>
</evidence>
<dbReference type="PANTHER" id="PTHR31739">
    <property type="entry name" value="ENT-COPALYL DIPHOSPHATE SYNTHASE, CHLOROPLASTIC"/>
    <property type="match status" value="1"/>
</dbReference>
<protein>
    <submittedName>
        <fullName evidence="9">Uncharacterized protein</fullName>
    </submittedName>
</protein>
<dbReference type="Proteomes" id="UP001497457">
    <property type="component" value="Chromosome 6rd"/>
</dbReference>
<dbReference type="GO" id="GO:0046872">
    <property type="term" value="F:metal ion binding"/>
    <property type="evidence" value="ECO:0007669"/>
    <property type="project" value="UniProtKB-KW"/>
</dbReference>
<keyword evidence="10" id="KW-1185">Reference proteome</keyword>
<dbReference type="Pfam" id="PF01397">
    <property type="entry name" value="Terpene_synth"/>
    <property type="match status" value="1"/>
</dbReference>
<comment type="cofactor">
    <cofactor evidence="1">
        <name>Mg(2+)</name>
        <dbReference type="ChEBI" id="CHEBI:18420"/>
    </cofactor>
</comment>
<dbReference type="FunFam" id="1.50.10.130:FF:000003">
    <property type="entry name" value="Ent-cassa-12,15-diene synthase"/>
    <property type="match status" value="1"/>
</dbReference>
<dbReference type="SFLD" id="SFLDG01014">
    <property type="entry name" value="Terpene_Cyclase_Like_1_N-term"/>
    <property type="match status" value="1"/>
</dbReference>
<organism evidence="9 10">
    <name type="scientific">Urochloa decumbens</name>
    <dbReference type="NCBI Taxonomy" id="240449"/>
    <lineage>
        <taxon>Eukaryota</taxon>
        <taxon>Viridiplantae</taxon>
        <taxon>Streptophyta</taxon>
        <taxon>Embryophyta</taxon>
        <taxon>Tracheophyta</taxon>
        <taxon>Spermatophyta</taxon>
        <taxon>Magnoliopsida</taxon>
        <taxon>Liliopsida</taxon>
        <taxon>Poales</taxon>
        <taxon>Poaceae</taxon>
        <taxon>PACMAD clade</taxon>
        <taxon>Panicoideae</taxon>
        <taxon>Panicodae</taxon>
        <taxon>Paniceae</taxon>
        <taxon>Melinidinae</taxon>
        <taxon>Urochloa</taxon>
    </lineage>
</organism>
<dbReference type="FunFam" id="1.50.10.160:FF:000002">
    <property type="entry name" value="cis-abienol synthase, chloroplastic"/>
    <property type="match status" value="1"/>
</dbReference>
<evidence type="ECO:0000256" key="3">
    <source>
        <dbReference type="ARBA" id="ARBA00022723"/>
    </source>
</evidence>
<evidence type="ECO:0000256" key="6">
    <source>
        <dbReference type="ARBA" id="ARBA00023239"/>
    </source>
</evidence>
<dbReference type="Gene3D" id="1.50.10.130">
    <property type="entry name" value="Terpene synthase, N-terminal domain"/>
    <property type="match status" value="1"/>
</dbReference>
<feature type="domain" description="Terpene synthase metal-binding" evidence="8">
    <location>
        <begin position="470"/>
        <end position="711"/>
    </location>
</feature>
<dbReference type="Gene3D" id="1.50.10.160">
    <property type="match status" value="1"/>
</dbReference>
<dbReference type="InterPro" id="IPR001906">
    <property type="entry name" value="Terpene_synth_N"/>
</dbReference>
<dbReference type="Pfam" id="PF03936">
    <property type="entry name" value="Terpene_synth_C"/>
    <property type="match status" value="1"/>
</dbReference>
<keyword evidence="6" id="KW-0456">Lyase</keyword>
<comment type="similarity">
    <text evidence="2">Belongs to the terpene synthase family.</text>
</comment>
<evidence type="ECO:0000313" key="9">
    <source>
        <dbReference type="EMBL" id="CAL5076377.1"/>
    </source>
</evidence>
<accession>A0ABC9FJY1</accession>
<dbReference type="EMBL" id="OZ075116">
    <property type="protein sequence ID" value="CAL5076377.1"/>
    <property type="molecule type" value="Genomic_DNA"/>
</dbReference>
<evidence type="ECO:0000256" key="4">
    <source>
        <dbReference type="ARBA" id="ARBA00022821"/>
    </source>
</evidence>
<dbReference type="AlphaFoldDB" id="A0ABC9FJY1"/>
<sequence>MAPEAKARTATENCAFASQNTIELENRIRQELLDPKQPPSPYDTAWVAMVPEQGAPQVPRFPAYVEWILGNQKSDGSWGFGGNLSPCLLGKVAISSTLACILALKTWEVGHEHIRKGLHFLEKNMSCIMDEKIDAPIGFNIIFPAMLKLGIDLGLEFPLKQSDVEELFRLREMELQRTMNGDSMALGRKAYMAYIAEGLADIVDWDEVQTYQLNNGSLFNSPSATAALAINSDNVNAHQYLEFLGNKFVNSAPAVHPFNIRSQLCLVDTLENMGISSHFSCEISSILDMTYRSVEQNDEETIMDMETCAMAFRMLRMHGYDISSDILSHFAEESIFHDSVEGHLNNSKALLELYKASLVRISEDEETLEKIGLWSGKLLEEQLRSNRVSRSISPKEVDYALKTPFYSAILEPLQHRMNIESFYTKGVQMQKSSYLARHAAEDILALATEKFHVSQSMYQRNHQCIEKWVKDAGLDRLKFARVMSWDAFAFMASAVFPPELHDVSIAWIQNSILTVIADDFFDDGGSIEELKNFIALIEKWDEHAGIEFCSEDVEILFRAVYEANNDIAAKGAVVQNRVVVDHIAEVWLKLVNAYMVEADWARTKYVPTMEEYIPVAEVSIALGPVVMPALYLLGPELTEDMIRHPEYDSMLKHMSIPVRLLNDIRTYKKEMREGCTNSVRMLALRDDPSMSPASIEAAEIEIRRIIANSRMELLRLLVTEGVVPRPCREIFWNTYKIAHCFYAERDGFSKPQDLVAAVNAVVHEPLRATPL</sequence>
<dbReference type="PANTHER" id="PTHR31739:SF17">
    <property type="entry name" value="ENT-SANDARACOPIMARA-8(14),15-DIENE SYNTHASE, CHLOROPLASTIC"/>
    <property type="match status" value="1"/>
</dbReference>
<dbReference type="GO" id="GO:0010333">
    <property type="term" value="F:terpene synthase activity"/>
    <property type="evidence" value="ECO:0007669"/>
    <property type="project" value="UniProtKB-ARBA"/>
</dbReference>